<dbReference type="EMBL" id="JABSTR010000005">
    <property type="protein sequence ID" value="KAH9370474.1"/>
    <property type="molecule type" value="Genomic_DNA"/>
</dbReference>
<reference evidence="3 4" key="1">
    <citation type="journal article" date="2020" name="Cell">
        <title>Large-Scale Comparative Analyses of Tick Genomes Elucidate Their Genetic Diversity and Vector Capacities.</title>
        <authorList>
            <consortium name="Tick Genome and Microbiome Consortium (TIGMIC)"/>
            <person name="Jia N."/>
            <person name="Wang J."/>
            <person name="Shi W."/>
            <person name="Du L."/>
            <person name="Sun Y."/>
            <person name="Zhan W."/>
            <person name="Jiang J.F."/>
            <person name="Wang Q."/>
            <person name="Zhang B."/>
            <person name="Ji P."/>
            <person name="Bell-Sakyi L."/>
            <person name="Cui X.M."/>
            <person name="Yuan T.T."/>
            <person name="Jiang B.G."/>
            <person name="Yang W.F."/>
            <person name="Lam T.T."/>
            <person name="Chang Q.C."/>
            <person name="Ding S.J."/>
            <person name="Wang X.J."/>
            <person name="Zhu J.G."/>
            <person name="Ruan X.D."/>
            <person name="Zhao L."/>
            <person name="Wei J.T."/>
            <person name="Ye R.Z."/>
            <person name="Que T.C."/>
            <person name="Du C.H."/>
            <person name="Zhou Y.H."/>
            <person name="Cheng J.X."/>
            <person name="Dai P.F."/>
            <person name="Guo W.B."/>
            <person name="Han X.H."/>
            <person name="Huang E.J."/>
            <person name="Li L.F."/>
            <person name="Wei W."/>
            <person name="Gao Y.C."/>
            <person name="Liu J.Z."/>
            <person name="Shao H.Z."/>
            <person name="Wang X."/>
            <person name="Wang C.C."/>
            <person name="Yang T.C."/>
            <person name="Huo Q.B."/>
            <person name="Li W."/>
            <person name="Chen H.Y."/>
            <person name="Chen S.E."/>
            <person name="Zhou L.G."/>
            <person name="Ni X.B."/>
            <person name="Tian J.H."/>
            <person name="Sheng Y."/>
            <person name="Liu T."/>
            <person name="Pan Y.S."/>
            <person name="Xia L.Y."/>
            <person name="Li J."/>
            <person name="Zhao F."/>
            <person name="Cao W.C."/>
        </authorList>
    </citation>
    <scope>NUCLEOTIDE SEQUENCE [LARGE SCALE GENOMIC DNA]</scope>
    <source>
        <strain evidence="3">HaeL-2018</strain>
    </source>
</reference>
<evidence type="ECO:0000256" key="2">
    <source>
        <dbReference type="SAM" id="SignalP"/>
    </source>
</evidence>
<dbReference type="OrthoDB" id="5950623at2759"/>
<evidence type="ECO:0000256" key="1">
    <source>
        <dbReference type="SAM" id="MobiDB-lite"/>
    </source>
</evidence>
<feature type="chain" id="PRO_5039901066" description="Growth arrest-specific protein 1" evidence="2">
    <location>
        <begin position="22"/>
        <end position="550"/>
    </location>
</feature>
<feature type="region of interest" description="Disordered" evidence="1">
    <location>
        <begin position="324"/>
        <end position="374"/>
    </location>
</feature>
<proteinExistence type="predicted"/>
<accession>A0A9J6G4P0</accession>
<dbReference type="VEuPathDB" id="VectorBase:HLOH_057484"/>
<organism evidence="3 4">
    <name type="scientific">Haemaphysalis longicornis</name>
    <name type="common">Bush tick</name>
    <dbReference type="NCBI Taxonomy" id="44386"/>
    <lineage>
        <taxon>Eukaryota</taxon>
        <taxon>Metazoa</taxon>
        <taxon>Ecdysozoa</taxon>
        <taxon>Arthropoda</taxon>
        <taxon>Chelicerata</taxon>
        <taxon>Arachnida</taxon>
        <taxon>Acari</taxon>
        <taxon>Parasitiformes</taxon>
        <taxon>Ixodida</taxon>
        <taxon>Ixodoidea</taxon>
        <taxon>Ixodidae</taxon>
        <taxon>Haemaphysalinae</taxon>
        <taxon>Haemaphysalis</taxon>
    </lineage>
</organism>
<sequence>MSACRSAVLVALLLLAAAARGRSSATPPSSDNDEAPPLVRSCEEVQMRCAQRKGCGSALHAYLYQCAEVIQAGATQCPSPCQRALAALTSTDEGRGLTDCECGENDVCRKSKLRVEVCREAVEKLIAPGARIPCSVAFWMCEAEPQCGTALAYYYRYCRGAFHGKRCTPRCNNSLAILNRQPRSDTLRSCYCDGSEEFPCQKIRDRTDQLCYGRQEPSTTPKPGSAATALLPEGWPQLMVVTAVLLLASFFDRLPPKSGGDNNSLLPPYFSGTFNLSRACDRRAAVATVRTARDSREGKKKKRVYVPRKRAFRKRTVPYWLTRTGLRRRQRPTEAQEQSGAPDAGREIRQPADIAAAPREARVYGKQKPTKRRLNRDINWSDEVTCANLRGAGTSQTSLAEAGRRTAAATSTSRTELPLLYSVSGGLASPGLQPKTKTLPRVLKEAPAREGVGDSEARANSRRRRTGRRVEWPSLAGRGRNSVSGIDATCGSWAVANGLDSVWEEAVYAGRSRPRFPTAGWVPCLDANGGQSSPSPQFRAVGPEFGAYFK</sequence>
<dbReference type="AlphaFoldDB" id="A0A9J6G4P0"/>
<keyword evidence="4" id="KW-1185">Reference proteome</keyword>
<feature type="signal peptide" evidence="2">
    <location>
        <begin position="1"/>
        <end position="21"/>
    </location>
</feature>
<protein>
    <recommendedName>
        <fullName evidence="5">Growth arrest-specific protein 1</fullName>
    </recommendedName>
</protein>
<dbReference type="InterPro" id="IPR039596">
    <property type="entry name" value="GAS1"/>
</dbReference>
<feature type="region of interest" description="Disordered" evidence="1">
    <location>
        <begin position="448"/>
        <end position="467"/>
    </location>
</feature>
<dbReference type="PANTHER" id="PTHR16840:SF3">
    <property type="entry name" value="GROWTH ARREST-SPECIFIC PROTEIN 1"/>
    <property type="match status" value="1"/>
</dbReference>
<evidence type="ECO:0000313" key="4">
    <source>
        <dbReference type="Proteomes" id="UP000821853"/>
    </source>
</evidence>
<feature type="compositionally biased region" description="Basic and acidic residues" evidence="1">
    <location>
        <begin position="448"/>
        <end position="459"/>
    </location>
</feature>
<keyword evidence="2" id="KW-0732">Signal</keyword>
<evidence type="ECO:0000313" key="3">
    <source>
        <dbReference type="EMBL" id="KAH9370474.1"/>
    </source>
</evidence>
<dbReference type="Proteomes" id="UP000821853">
    <property type="component" value="Chromosome 3"/>
</dbReference>
<comment type="caution">
    <text evidence="3">The sequence shown here is derived from an EMBL/GenBank/DDBJ whole genome shotgun (WGS) entry which is preliminary data.</text>
</comment>
<gene>
    <name evidence="3" type="ORF">HPB48_020566</name>
</gene>
<evidence type="ECO:0008006" key="5">
    <source>
        <dbReference type="Google" id="ProtNLM"/>
    </source>
</evidence>
<dbReference type="PANTHER" id="PTHR16840">
    <property type="entry name" value="GROWTH ARREST-SPECIFIC PROTEIN 1"/>
    <property type="match status" value="1"/>
</dbReference>
<name>A0A9J6G4P0_HAELO</name>
<dbReference type="GO" id="GO:0051726">
    <property type="term" value="P:regulation of cell cycle"/>
    <property type="evidence" value="ECO:0007669"/>
    <property type="project" value="InterPro"/>
</dbReference>